<dbReference type="KEGG" id="lki:LKI_09465"/>
<accession>D5T4G1</accession>
<keyword evidence="1" id="KW-0812">Transmembrane</keyword>
<proteinExistence type="predicted"/>
<dbReference type="PATRIC" id="fig|762051.18.peg.1904"/>
<evidence type="ECO:0000313" key="2">
    <source>
        <dbReference type="EMBL" id="ADG41432.1"/>
    </source>
</evidence>
<dbReference type="HOGENOM" id="CLU_3345358_0_0_9"/>
<protein>
    <submittedName>
        <fullName evidence="2">Uncharacterized protein</fullName>
    </submittedName>
</protein>
<dbReference type="EMBL" id="CP001758">
    <property type="protein sequence ID" value="ADG41432.1"/>
    <property type="molecule type" value="Genomic_DNA"/>
</dbReference>
<gene>
    <name evidence="2" type="ordered locus">LKI_09465</name>
</gene>
<organism evidence="2 3">
    <name type="scientific">Leuconostoc kimchii (strain IMSNU 11154 / KCTC 2386 / IH25)</name>
    <dbReference type="NCBI Taxonomy" id="762051"/>
    <lineage>
        <taxon>Bacteria</taxon>
        <taxon>Bacillati</taxon>
        <taxon>Bacillota</taxon>
        <taxon>Bacilli</taxon>
        <taxon>Lactobacillales</taxon>
        <taxon>Lactobacillaceae</taxon>
        <taxon>Leuconostoc</taxon>
    </lineage>
</organism>
<reference evidence="2 3" key="1">
    <citation type="journal article" date="2010" name="J. Bacteriol.">
        <title>Complete genome sequence analysis of Leuconostoc kimchii IMSNU 11154.</title>
        <authorList>
            <person name="Oh H.M."/>
            <person name="Cho Y.J."/>
            <person name="Kim B.K."/>
            <person name="Roe J.H."/>
            <person name="Kang S.O."/>
            <person name="Nahm B.H."/>
            <person name="Jeong G."/>
            <person name="Han H.U."/>
            <person name="Chun J."/>
        </authorList>
    </citation>
    <scope>NUCLEOTIDE SEQUENCE [LARGE SCALE GENOMIC DNA]</scope>
    <source>
        <strain evidence="3">IMSNU 11154 / KCTC 2386 / IH25</strain>
    </source>
</reference>
<keyword evidence="1" id="KW-0472">Membrane</keyword>
<dbReference type="Proteomes" id="UP000002362">
    <property type="component" value="Chromosome"/>
</dbReference>
<feature type="transmembrane region" description="Helical" evidence="1">
    <location>
        <begin position="12"/>
        <end position="29"/>
    </location>
</feature>
<name>D5T4G1_LEUKI</name>
<dbReference type="AlphaFoldDB" id="D5T4G1"/>
<evidence type="ECO:0000313" key="3">
    <source>
        <dbReference type="Proteomes" id="UP000002362"/>
    </source>
</evidence>
<keyword evidence="1" id="KW-1133">Transmembrane helix</keyword>
<sequence length="37" mass="4362">MININGNFDHVVLTKSSFAALVISFWYNFTKDFYDEN</sequence>
<evidence type="ECO:0000256" key="1">
    <source>
        <dbReference type="SAM" id="Phobius"/>
    </source>
</evidence>